<reference evidence="1 3" key="1">
    <citation type="journal article" date="2014" name="BMC Genomics">
        <title>Genome sequence of Anopheles sinensis provides insight into genetics basis of mosquito competence for malaria parasites.</title>
        <authorList>
            <person name="Zhou D."/>
            <person name="Zhang D."/>
            <person name="Ding G."/>
            <person name="Shi L."/>
            <person name="Hou Q."/>
            <person name="Ye Y."/>
            <person name="Xu Y."/>
            <person name="Zhou H."/>
            <person name="Xiong C."/>
            <person name="Li S."/>
            <person name="Yu J."/>
            <person name="Hong S."/>
            <person name="Yu X."/>
            <person name="Zou P."/>
            <person name="Chen C."/>
            <person name="Chang X."/>
            <person name="Wang W."/>
            <person name="Lv Y."/>
            <person name="Sun Y."/>
            <person name="Ma L."/>
            <person name="Shen B."/>
            <person name="Zhu C."/>
        </authorList>
    </citation>
    <scope>NUCLEOTIDE SEQUENCE [LARGE SCALE GENOMIC DNA]</scope>
</reference>
<organism evidence="1">
    <name type="scientific">Anopheles sinensis</name>
    <name type="common">Mosquito</name>
    <dbReference type="NCBI Taxonomy" id="74873"/>
    <lineage>
        <taxon>Eukaryota</taxon>
        <taxon>Metazoa</taxon>
        <taxon>Ecdysozoa</taxon>
        <taxon>Arthropoda</taxon>
        <taxon>Hexapoda</taxon>
        <taxon>Insecta</taxon>
        <taxon>Pterygota</taxon>
        <taxon>Neoptera</taxon>
        <taxon>Endopterygota</taxon>
        <taxon>Diptera</taxon>
        <taxon>Nematocera</taxon>
        <taxon>Culicoidea</taxon>
        <taxon>Culicidae</taxon>
        <taxon>Anophelinae</taxon>
        <taxon>Anopheles</taxon>
    </lineage>
</organism>
<evidence type="ECO:0000313" key="3">
    <source>
        <dbReference type="Proteomes" id="UP000030765"/>
    </source>
</evidence>
<gene>
    <name evidence="1" type="ORF">ZHAS_00014732</name>
</gene>
<dbReference type="EnsemblMetazoa" id="ASIC014732-RA">
    <property type="protein sequence ID" value="ASIC014732-PA"/>
    <property type="gene ID" value="ASIC014732"/>
</dbReference>
<dbReference type="VEuPathDB" id="VectorBase:ASIC014732"/>
<proteinExistence type="predicted"/>
<accession>A0A084W937</accession>
<keyword evidence="3" id="KW-1185">Reference proteome</keyword>
<evidence type="ECO:0000313" key="2">
    <source>
        <dbReference type="EnsemblMetazoa" id="ASIC014732-PA"/>
    </source>
</evidence>
<dbReference type="Proteomes" id="UP000030765">
    <property type="component" value="Unassembled WGS sequence"/>
</dbReference>
<evidence type="ECO:0000313" key="1">
    <source>
        <dbReference type="EMBL" id="KFB46731.1"/>
    </source>
</evidence>
<protein>
    <submittedName>
        <fullName evidence="1 2">Uncharacterized protein</fullName>
    </submittedName>
</protein>
<dbReference type="EMBL" id="ATLV01021594">
    <property type="status" value="NOT_ANNOTATED_CDS"/>
    <property type="molecule type" value="Genomic_DNA"/>
</dbReference>
<dbReference type="AlphaFoldDB" id="A0A084W937"/>
<sequence>MNVVVNPITSPSTIGTDVSIIFGCASGNINTGFIEVNLHTQRAAVIPQFQLATELFGTPKCIH</sequence>
<name>A0A084W937_ANOSI</name>
<reference evidence="2" key="2">
    <citation type="submission" date="2020-05" db="UniProtKB">
        <authorList>
            <consortium name="EnsemblMetazoa"/>
        </authorList>
    </citation>
    <scope>IDENTIFICATION</scope>
</reference>
<dbReference type="EMBL" id="KE525320">
    <property type="protein sequence ID" value="KFB46731.1"/>
    <property type="molecule type" value="Genomic_DNA"/>
</dbReference>